<organism evidence="9 10">
    <name type="scientific">Trichloromonas acetexigens</name>
    <dbReference type="NCBI Taxonomy" id="38815"/>
    <lineage>
        <taxon>Bacteria</taxon>
        <taxon>Pseudomonadati</taxon>
        <taxon>Thermodesulfobacteriota</taxon>
        <taxon>Desulfuromonadia</taxon>
        <taxon>Desulfuromonadales</taxon>
        <taxon>Trichloromonadaceae</taxon>
        <taxon>Trichloromonas</taxon>
    </lineage>
</organism>
<evidence type="ECO:0000256" key="1">
    <source>
        <dbReference type="ARBA" id="ARBA00022490"/>
    </source>
</evidence>
<dbReference type="CDD" id="cd11715">
    <property type="entry name" value="THUMP_AdoMetMT"/>
    <property type="match status" value="1"/>
</dbReference>
<comment type="similarity">
    <text evidence="6">Belongs to the methyltransferase superfamily. RlmKL family.</text>
</comment>
<keyword evidence="1 6" id="KW-0963">Cytoplasm</keyword>
<dbReference type="GO" id="GO:0052915">
    <property type="term" value="F:23S rRNA (guanine(2445)-N(2))-methyltransferase activity"/>
    <property type="evidence" value="ECO:0007669"/>
    <property type="project" value="UniProtKB-UniRule"/>
</dbReference>
<dbReference type="InterPro" id="IPR054170">
    <property type="entry name" value="RlmL_1st"/>
</dbReference>
<evidence type="ECO:0000256" key="4">
    <source>
        <dbReference type="ARBA" id="ARBA00022679"/>
    </source>
</evidence>
<dbReference type="PROSITE" id="PS01261">
    <property type="entry name" value="UPF0020"/>
    <property type="match status" value="1"/>
</dbReference>
<evidence type="ECO:0000259" key="8">
    <source>
        <dbReference type="PROSITE" id="PS51165"/>
    </source>
</evidence>
<dbReference type="EMBL" id="VJVV01000006">
    <property type="protein sequence ID" value="TRO81288.1"/>
    <property type="molecule type" value="Genomic_DNA"/>
</dbReference>
<protein>
    <recommendedName>
        <fullName evidence="6">Ribosomal RNA large subunit methyltransferase K/L</fullName>
    </recommendedName>
    <domain>
        <recommendedName>
            <fullName evidence="6">23S rRNA m2G2445 methyltransferase</fullName>
            <ecNumber evidence="6">2.1.1.173</ecNumber>
        </recommendedName>
        <alternativeName>
            <fullName evidence="6">rRNA (guanine-N(2)-)-methyltransferase RlmL</fullName>
        </alternativeName>
    </domain>
    <domain>
        <recommendedName>
            <fullName evidence="6">23S rRNA m7G2069 methyltransferase</fullName>
            <ecNumber evidence="6">2.1.1.264</ecNumber>
        </recommendedName>
        <alternativeName>
            <fullName evidence="6">rRNA (guanine-N(7)-)-methyltransferase RlmK</fullName>
        </alternativeName>
    </domain>
</protein>
<keyword evidence="3 6" id="KW-0489">Methyltransferase</keyword>
<comment type="caution">
    <text evidence="9">The sequence shown here is derived from an EMBL/GenBank/DDBJ whole genome shotgun (WGS) entry which is preliminary data.</text>
</comment>
<dbReference type="InterPro" id="IPR017244">
    <property type="entry name" value="23SrRNA_methyltr_KL"/>
</dbReference>
<dbReference type="Gene3D" id="3.30.2130.30">
    <property type="match status" value="1"/>
</dbReference>
<dbReference type="InterPro" id="IPR019614">
    <property type="entry name" value="SAM-dep_methyl-trfase"/>
</dbReference>
<dbReference type="Gene3D" id="3.40.50.150">
    <property type="entry name" value="Vaccinia Virus protein VP39"/>
    <property type="match status" value="2"/>
</dbReference>
<proteinExistence type="inferred from homology"/>
<feature type="domain" description="THUMP" evidence="8">
    <location>
        <begin position="46"/>
        <end position="157"/>
    </location>
</feature>
<sequence>MTSHRHFFATAPKGIEPLLADELRALGAFEVAEGRSGVAFSGPLAIAYRACLWSRLASRVLLPLATFPATSPEELYAGVRAIDWSEHLSTESTLAVDASVSGSKITHSHYAALKIKDAVVDQFRDRTGDRPSVDAERPDVRINLYLLRDTATLSLDLSGDSLHRRGYRDEGVLAPLKENLAAAILIRAGWPEIAARGGALVDPMCGSGTLLLEGAYMAGDIAPGLLRPHYGFLRWRGHDAALWQQLMEEAQGRRADGLARIPTIVGYDADHKAIRAAWANIDQAGLREHIHVERREVAALVVPSGEFANGLLVVNPPYGERLGEVEALKEVYGTLGDRLKEQFVGWKAAIFTGNVELGKKLGLRAKKMHTLYNGALECKLLHIEVQPENFVDRHRGPSPVRLSEGATSFANRLRKNLKTLGKWAKQEGISCYRLYDGDIPEYAVAVDLYDGWVHVQEYQAPKEIDERKAAQRLREVMAVLPDVLEVPGERIFLKVRKQQKGTEQYGKFGERGQFIEVREGAARLLVNLSDYLDTGLFLDHRPTRLLLGELAAGKRFLNLFAYSGAASVQAALGGAASTLTVDMSQTYLDWAKKNLALNGFSGGNHRLERADCLEWLGRAKGEFDLIFLDPPTFSNSKRMEGTFDVQRDHVELLRKTAALLAQDGTLIFSNNNRKFKMDAEALPELLIEDITRKTIPKDFERNPRIHNCWRIRKG</sequence>
<dbReference type="InterPro" id="IPR004114">
    <property type="entry name" value="THUMP_dom"/>
</dbReference>
<keyword evidence="10" id="KW-1185">Reference proteome</keyword>
<keyword evidence="5 6" id="KW-0949">S-adenosyl-L-methionine</keyword>
<dbReference type="GO" id="GO:0005737">
    <property type="term" value="C:cytoplasm"/>
    <property type="evidence" value="ECO:0007669"/>
    <property type="project" value="UniProtKB-SubCell"/>
</dbReference>
<evidence type="ECO:0000256" key="6">
    <source>
        <dbReference type="HAMAP-Rule" id="MF_01858"/>
    </source>
</evidence>
<dbReference type="AlphaFoldDB" id="A0A550JDN1"/>
<name>A0A550JDN1_9BACT</name>
<keyword evidence="2 6" id="KW-0698">rRNA processing</keyword>
<dbReference type="EC" id="2.1.1.264" evidence="6"/>
<evidence type="ECO:0000256" key="7">
    <source>
        <dbReference type="PROSITE-ProRule" id="PRU00529"/>
    </source>
</evidence>
<dbReference type="SMART" id="SM00981">
    <property type="entry name" value="THUMP"/>
    <property type="match status" value="1"/>
</dbReference>
<dbReference type="PANTHER" id="PTHR47313:SF1">
    <property type="entry name" value="RIBOSOMAL RNA LARGE SUBUNIT METHYLTRANSFERASE K_L"/>
    <property type="match status" value="1"/>
</dbReference>
<dbReference type="PANTHER" id="PTHR47313">
    <property type="entry name" value="RIBOSOMAL RNA LARGE SUBUNIT METHYLTRANSFERASE K/L"/>
    <property type="match status" value="1"/>
</dbReference>
<dbReference type="PROSITE" id="PS51165">
    <property type="entry name" value="THUMP"/>
    <property type="match status" value="1"/>
</dbReference>
<dbReference type="GO" id="GO:0070043">
    <property type="term" value="F:rRNA (guanine-N7-)-methyltransferase activity"/>
    <property type="evidence" value="ECO:0007669"/>
    <property type="project" value="UniProtKB-UniRule"/>
</dbReference>
<comment type="function">
    <text evidence="6">Specifically methylates the guanine in position 2445 (m2G2445) and the guanine in position 2069 (m7G2069) of 23S rRNA.</text>
</comment>
<dbReference type="InterPro" id="IPR029063">
    <property type="entry name" value="SAM-dependent_MTases_sf"/>
</dbReference>
<comment type="catalytic activity">
    <reaction evidence="6">
        <text>guanosine(2445) in 23S rRNA + S-adenosyl-L-methionine = N(2)-methylguanosine(2445) in 23S rRNA + S-adenosyl-L-homocysteine + H(+)</text>
        <dbReference type="Rhea" id="RHEA:42740"/>
        <dbReference type="Rhea" id="RHEA-COMP:10215"/>
        <dbReference type="Rhea" id="RHEA-COMP:10216"/>
        <dbReference type="ChEBI" id="CHEBI:15378"/>
        <dbReference type="ChEBI" id="CHEBI:57856"/>
        <dbReference type="ChEBI" id="CHEBI:59789"/>
        <dbReference type="ChEBI" id="CHEBI:74269"/>
        <dbReference type="ChEBI" id="CHEBI:74481"/>
        <dbReference type="EC" id="2.1.1.173"/>
    </reaction>
</comment>
<evidence type="ECO:0000256" key="5">
    <source>
        <dbReference type="ARBA" id="ARBA00022691"/>
    </source>
</evidence>
<dbReference type="OrthoDB" id="9809404at2"/>
<dbReference type="RefSeq" id="WP_092058021.1">
    <property type="nucleotide sequence ID" value="NZ_FOJJ01000038.1"/>
</dbReference>
<dbReference type="PIRSF" id="PIRSF037618">
    <property type="entry name" value="RNA_Mtase_bacteria_prd"/>
    <property type="match status" value="1"/>
</dbReference>
<dbReference type="Pfam" id="PF01170">
    <property type="entry name" value="UPF0020"/>
    <property type="match status" value="1"/>
</dbReference>
<evidence type="ECO:0000256" key="3">
    <source>
        <dbReference type="ARBA" id="ARBA00022603"/>
    </source>
</evidence>
<dbReference type="SUPFAM" id="SSF53335">
    <property type="entry name" value="S-adenosyl-L-methionine-dependent methyltransferases"/>
    <property type="match status" value="2"/>
</dbReference>
<keyword evidence="7" id="KW-0694">RNA-binding</keyword>
<dbReference type="InterPro" id="IPR053943">
    <property type="entry name" value="RlmKL-like_Mtase_CS"/>
</dbReference>
<dbReference type="InterPro" id="IPR000241">
    <property type="entry name" value="RlmKL-like_Mtase"/>
</dbReference>
<dbReference type="GO" id="GO:0003723">
    <property type="term" value="F:RNA binding"/>
    <property type="evidence" value="ECO:0007669"/>
    <property type="project" value="UniProtKB-UniRule"/>
</dbReference>
<dbReference type="Pfam" id="PF10672">
    <property type="entry name" value="Methyltrans_SAM"/>
    <property type="match status" value="1"/>
</dbReference>
<dbReference type="Pfam" id="PF22020">
    <property type="entry name" value="RlmL_1st"/>
    <property type="match status" value="1"/>
</dbReference>
<dbReference type="Pfam" id="PF02926">
    <property type="entry name" value="THUMP"/>
    <property type="match status" value="1"/>
</dbReference>
<evidence type="ECO:0000313" key="9">
    <source>
        <dbReference type="EMBL" id="TRO81288.1"/>
    </source>
</evidence>
<evidence type="ECO:0000256" key="2">
    <source>
        <dbReference type="ARBA" id="ARBA00022552"/>
    </source>
</evidence>
<gene>
    <name evidence="9" type="primary">rlmKL</name>
    <name evidence="6" type="synonym">rlmL</name>
    <name evidence="9" type="ORF">FL622_10315</name>
</gene>
<dbReference type="CDD" id="cd02440">
    <property type="entry name" value="AdoMet_MTases"/>
    <property type="match status" value="1"/>
</dbReference>
<accession>A0A550JDN1</accession>
<comment type="subcellular location">
    <subcellularLocation>
        <location evidence="6">Cytoplasm</location>
    </subcellularLocation>
</comment>
<dbReference type="Gene3D" id="3.30.750.80">
    <property type="entry name" value="RNA methyltransferase domain (HRMD) like"/>
    <property type="match status" value="1"/>
</dbReference>
<reference evidence="9 10" key="1">
    <citation type="submission" date="2019-07" db="EMBL/GenBank/DDBJ databases">
        <title>Insights of Desulfuromonas acetexigens electromicrobiology.</title>
        <authorList>
            <person name="Katuri K."/>
            <person name="Sapireddy V."/>
            <person name="Shaw D.R."/>
            <person name="Saikaly P."/>
        </authorList>
    </citation>
    <scope>NUCLEOTIDE SEQUENCE [LARGE SCALE GENOMIC DNA]</scope>
    <source>
        <strain evidence="9 10">2873</strain>
    </source>
</reference>
<dbReference type="NCBIfam" id="NF008748">
    <property type="entry name" value="PRK11783.1"/>
    <property type="match status" value="1"/>
</dbReference>
<evidence type="ECO:0000313" key="10">
    <source>
        <dbReference type="Proteomes" id="UP000317155"/>
    </source>
</evidence>
<dbReference type="EC" id="2.1.1.173" evidence="6"/>
<comment type="catalytic activity">
    <reaction evidence="6">
        <text>guanosine(2069) in 23S rRNA + S-adenosyl-L-methionine = N(2)-methylguanosine(2069) in 23S rRNA + S-adenosyl-L-homocysteine + H(+)</text>
        <dbReference type="Rhea" id="RHEA:43772"/>
        <dbReference type="Rhea" id="RHEA-COMP:10688"/>
        <dbReference type="Rhea" id="RHEA-COMP:10689"/>
        <dbReference type="ChEBI" id="CHEBI:15378"/>
        <dbReference type="ChEBI" id="CHEBI:57856"/>
        <dbReference type="ChEBI" id="CHEBI:59789"/>
        <dbReference type="ChEBI" id="CHEBI:74269"/>
        <dbReference type="ChEBI" id="CHEBI:74481"/>
        <dbReference type="EC" id="2.1.1.264"/>
    </reaction>
</comment>
<dbReference type="HAMAP" id="MF_01858">
    <property type="entry name" value="23SrRNA_methyltr_KL"/>
    <property type="match status" value="1"/>
</dbReference>
<dbReference type="Proteomes" id="UP000317155">
    <property type="component" value="Unassembled WGS sequence"/>
</dbReference>
<keyword evidence="4 6" id="KW-0808">Transferase</keyword>